<gene>
    <name evidence="1" type="ORF">FIBRA_04933</name>
</gene>
<dbReference type="InParanoid" id="J4IAF5"/>
<dbReference type="AlphaFoldDB" id="J4IAF5"/>
<reference evidence="1 2" key="1">
    <citation type="journal article" date="2012" name="Appl. Environ. Microbiol.">
        <title>Short-read sequencing for genomic analysis of the brown rot fungus Fibroporia radiculosa.</title>
        <authorList>
            <person name="Tang J.D."/>
            <person name="Perkins A.D."/>
            <person name="Sonstegard T.S."/>
            <person name="Schroeder S.G."/>
            <person name="Burgess S.C."/>
            <person name="Diehl S.V."/>
        </authorList>
    </citation>
    <scope>NUCLEOTIDE SEQUENCE [LARGE SCALE GENOMIC DNA]</scope>
    <source>
        <strain evidence="1 2">TFFH 294</strain>
    </source>
</reference>
<sequence>MGVGGGTVSREAQRNLDKAEDLCRRKKPEKAIPFLLKALEDPNNLDAAVQMAFLMPNLDMSVSVLDGAAQRGREHMVRIFGPQAFDDEGSTVGHFWGLIETRPYMRVLQALVRTTFEKKDYARSADTIIETLRLCPGDNMGQREWLGSILLKAGRPADALSFIQAWLQPDVVRTGNPPPRGGCAFPPPSQKPFTQQQVDNVDYWEGAFAYTGALAVFKLWGDCELARQFLFIAAKINPHVLQKILARIDQPSECDVPLLIIETDSPDF</sequence>
<proteinExistence type="predicted"/>
<dbReference type="RefSeq" id="XP_012182104.1">
    <property type="nucleotide sequence ID" value="XM_012326714.1"/>
</dbReference>
<organism evidence="1 2">
    <name type="scientific">Fibroporia radiculosa</name>
    <dbReference type="NCBI Taxonomy" id="599839"/>
    <lineage>
        <taxon>Eukaryota</taxon>
        <taxon>Fungi</taxon>
        <taxon>Dikarya</taxon>
        <taxon>Basidiomycota</taxon>
        <taxon>Agaricomycotina</taxon>
        <taxon>Agaricomycetes</taxon>
        <taxon>Polyporales</taxon>
        <taxon>Fibroporiaceae</taxon>
        <taxon>Fibroporia</taxon>
    </lineage>
</organism>
<dbReference type="HOGENOM" id="CLU_1038425_0_0_1"/>
<protein>
    <submittedName>
        <fullName evidence="1">Uncharacterized protein</fullName>
    </submittedName>
</protein>
<evidence type="ECO:0000313" key="1">
    <source>
        <dbReference type="EMBL" id="CCM02821.1"/>
    </source>
</evidence>
<keyword evidence="2" id="KW-1185">Reference proteome</keyword>
<dbReference type="EMBL" id="HE797094">
    <property type="protein sequence ID" value="CCM02821.1"/>
    <property type="molecule type" value="Genomic_DNA"/>
</dbReference>
<evidence type="ECO:0000313" key="2">
    <source>
        <dbReference type="Proteomes" id="UP000006352"/>
    </source>
</evidence>
<dbReference type="GeneID" id="24097732"/>
<dbReference type="Proteomes" id="UP000006352">
    <property type="component" value="Unassembled WGS sequence"/>
</dbReference>
<dbReference type="InterPro" id="IPR011990">
    <property type="entry name" value="TPR-like_helical_dom_sf"/>
</dbReference>
<dbReference type="OrthoDB" id="432970at2759"/>
<dbReference type="STRING" id="599839.J4IAF5"/>
<accession>J4IAF5</accession>
<name>J4IAF5_9APHY</name>
<dbReference type="Gene3D" id="1.25.40.10">
    <property type="entry name" value="Tetratricopeptide repeat domain"/>
    <property type="match status" value="1"/>
</dbReference>